<reference evidence="3" key="1">
    <citation type="journal article" date="2008" name="Insect Biochem. Mol. Biol.">
        <title>The genome of a lepidopteran model insect, the silkworm Bombyx mori.</title>
        <authorList>
            <consortium name="International Silkworm Genome Consortium"/>
        </authorList>
    </citation>
    <scope>NUCLEOTIDE SEQUENCE [LARGE SCALE GENOMIC DNA]</scope>
    <source>
        <strain evidence="3">p50T</strain>
    </source>
</reference>
<sequence length="428" mass="48781">MEQGFNKANSANLPRVDSLMVGEFLASNKDFCSAEFRSIKTSISSRPSYGDDAVSYVQLKREGSLCTVKAKLCPEHKVHAKLYLVTLIVDEEDEVVKSVQCHGCVASQGGCKHAVAFLMWVHRRSEEPSCTSVECYWRKSKLSGVGTTIKYITSKQLYNGKPSLPSNSGVFTKFIEEGKKRKLSDCEVLKYQADYFPDTLERLSMHKLVQKYKEKSCDTFFEKVVLTNEDIIKVEEATREQHKSSLWYELRYGRVTASRAFEFSRCKTTDGTLISLIMGGKIPDTWAMKRGRMLENEVRQTVSSILGKKIKKCGLMLCKKYPIIAASPDGICDDNIIEIKCPTSEKTYKNYVINGKPTKKYYVQMQLQMLLTGCKNGYYCVADYKYNENKNVDIIEVKFNEQYVSDFVKVLISLWKDNMYPILCQSAI</sequence>
<dbReference type="KEGG" id="bmor:119629684"/>
<name>A0A8R2R001_BOMMO</name>
<dbReference type="InterPro" id="IPR011604">
    <property type="entry name" value="PDDEXK-like_dom_sf"/>
</dbReference>
<dbReference type="Proteomes" id="UP000005204">
    <property type="component" value="Unassembled WGS sequence"/>
</dbReference>
<proteinExistence type="predicted"/>
<evidence type="ECO:0000313" key="3">
    <source>
        <dbReference type="Proteomes" id="UP000005204"/>
    </source>
</evidence>
<dbReference type="RefSeq" id="XP_037872298.1">
    <property type="nucleotide sequence ID" value="XM_038016370.2"/>
</dbReference>
<accession>A0A8R2R001</accession>
<feature type="domain" description="YqaJ viral recombinase" evidence="1">
    <location>
        <begin position="247"/>
        <end position="375"/>
    </location>
</feature>
<protein>
    <recommendedName>
        <fullName evidence="1">YqaJ viral recombinase domain-containing protein</fullName>
    </recommendedName>
</protein>
<dbReference type="Gene3D" id="3.90.320.10">
    <property type="match status" value="1"/>
</dbReference>
<evidence type="ECO:0000259" key="1">
    <source>
        <dbReference type="Pfam" id="PF09588"/>
    </source>
</evidence>
<dbReference type="Pfam" id="PF09588">
    <property type="entry name" value="YqaJ"/>
    <property type="match status" value="1"/>
</dbReference>
<organism evidence="2 3">
    <name type="scientific">Bombyx mori</name>
    <name type="common">Silk moth</name>
    <dbReference type="NCBI Taxonomy" id="7091"/>
    <lineage>
        <taxon>Eukaryota</taxon>
        <taxon>Metazoa</taxon>
        <taxon>Ecdysozoa</taxon>
        <taxon>Arthropoda</taxon>
        <taxon>Hexapoda</taxon>
        <taxon>Insecta</taxon>
        <taxon>Pterygota</taxon>
        <taxon>Neoptera</taxon>
        <taxon>Endopterygota</taxon>
        <taxon>Lepidoptera</taxon>
        <taxon>Glossata</taxon>
        <taxon>Ditrysia</taxon>
        <taxon>Bombycoidea</taxon>
        <taxon>Bombycidae</taxon>
        <taxon>Bombycinae</taxon>
        <taxon>Bombyx</taxon>
    </lineage>
</organism>
<dbReference type="AlphaFoldDB" id="A0A8R2R001"/>
<dbReference type="CDD" id="cd22343">
    <property type="entry name" value="PDDEXK_lambda_exonuclease-like"/>
    <property type="match status" value="1"/>
</dbReference>
<dbReference type="EnsemblMetazoa" id="XM_038016370.1">
    <property type="protein sequence ID" value="XP_037872298.1"/>
    <property type="gene ID" value="LOC119629684"/>
</dbReference>
<keyword evidence="3" id="KW-1185">Reference proteome</keyword>
<dbReference type="InterPro" id="IPR011335">
    <property type="entry name" value="Restrct_endonuc-II-like"/>
</dbReference>
<dbReference type="GO" id="GO:0006281">
    <property type="term" value="P:DNA repair"/>
    <property type="evidence" value="ECO:0007669"/>
    <property type="project" value="UniProtKB-ARBA"/>
</dbReference>
<dbReference type="GeneID" id="119629684"/>
<reference evidence="2" key="2">
    <citation type="submission" date="2022-06" db="UniProtKB">
        <authorList>
            <consortium name="EnsemblMetazoa"/>
        </authorList>
    </citation>
    <scope>IDENTIFICATION</scope>
    <source>
        <strain evidence="2">p50T (Dazao)</strain>
    </source>
</reference>
<dbReference type="SUPFAM" id="SSF52980">
    <property type="entry name" value="Restriction endonuclease-like"/>
    <property type="match status" value="1"/>
</dbReference>
<dbReference type="InterPro" id="IPR019080">
    <property type="entry name" value="YqaJ_viral_recombinase"/>
</dbReference>
<dbReference type="PANTHER" id="PTHR39953">
    <property type="entry name" value="RE54151P"/>
    <property type="match status" value="1"/>
</dbReference>
<dbReference type="PANTHER" id="PTHR39953:SF1">
    <property type="entry name" value="RE54151P"/>
    <property type="match status" value="1"/>
</dbReference>
<evidence type="ECO:0000313" key="2">
    <source>
        <dbReference type="EnsemblMetazoa" id="XP_037872298.1"/>
    </source>
</evidence>